<protein>
    <recommendedName>
        <fullName evidence="3">Ribbon-helix-helix protein, CopG family</fullName>
    </recommendedName>
</protein>
<name>A0ABY5YFD9_9DEIO</name>
<gene>
    <name evidence="1" type="ORF">N0D28_13830</name>
</gene>
<evidence type="ECO:0000313" key="2">
    <source>
        <dbReference type="Proteomes" id="UP001060261"/>
    </source>
</evidence>
<dbReference type="Proteomes" id="UP001060261">
    <property type="component" value="Chromosome"/>
</dbReference>
<dbReference type="RefSeq" id="WP_260560075.1">
    <property type="nucleotide sequence ID" value="NZ_BAABEC010000074.1"/>
</dbReference>
<reference evidence="1" key="1">
    <citation type="submission" date="2022-09" db="EMBL/GenBank/DDBJ databases">
        <title>genome sequence of Deinococcus rubellus.</title>
        <authorList>
            <person name="Srinivasan S."/>
        </authorList>
    </citation>
    <scope>NUCLEOTIDE SEQUENCE</scope>
    <source>
        <strain evidence="1">Ant6</strain>
    </source>
</reference>
<sequence>MKNLHVPLSEELHAALMHTAKASGESATSLARQAIEEVLWQREQAKIRAELKAYALAVAGTIDDFDPDIEAAGLEVWQAEE</sequence>
<dbReference type="EMBL" id="CP104213">
    <property type="protein sequence ID" value="UWX63795.1"/>
    <property type="molecule type" value="Genomic_DNA"/>
</dbReference>
<accession>A0ABY5YFD9</accession>
<proteinExistence type="predicted"/>
<keyword evidence="2" id="KW-1185">Reference proteome</keyword>
<evidence type="ECO:0000313" key="1">
    <source>
        <dbReference type="EMBL" id="UWX63795.1"/>
    </source>
</evidence>
<organism evidence="1 2">
    <name type="scientific">Deinococcus rubellus</name>
    <dbReference type="NCBI Taxonomy" id="1889240"/>
    <lineage>
        <taxon>Bacteria</taxon>
        <taxon>Thermotogati</taxon>
        <taxon>Deinococcota</taxon>
        <taxon>Deinococci</taxon>
        <taxon>Deinococcales</taxon>
        <taxon>Deinococcaceae</taxon>
        <taxon>Deinococcus</taxon>
    </lineage>
</organism>
<evidence type="ECO:0008006" key="3">
    <source>
        <dbReference type="Google" id="ProtNLM"/>
    </source>
</evidence>